<dbReference type="SUPFAM" id="SSF53335">
    <property type="entry name" value="S-adenosyl-L-methionine-dependent methyltransferases"/>
    <property type="match status" value="1"/>
</dbReference>
<comment type="similarity">
    <text evidence="4 9">Belongs to the CDP-alcohol phosphatidyltransferase class-I family.</text>
</comment>
<feature type="transmembrane region" description="Helical" evidence="11">
    <location>
        <begin position="212"/>
        <end position="230"/>
    </location>
</feature>
<dbReference type="Gene3D" id="1.20.120.1760">
    <property type="match status" value="1"/>
</dbReference>
<dbReference type="InterPro" id="IPR019410">
    <property type="entry name" value="Methyltransf_16"/>
</dbReference>
<feature type="transmembrane region" description="Helical" evidence="11">
    <location>
        <begin position="450"/>
        <end position="468"/>
    </location>
</feature>
<evidence type="ECO:0000256" key="10">
    <source>
        <dbReference type="SAM" id="MobiDB-lite"/>
    </source>
</evidence>
<dbReference type="GO" id="GO:0005672">
    <property type="term" value="C:transcription factor TFIIA complex"/>
    <property type="evidence" value="ECO:0007669"/>
    <property type="project" value="InterPro"/>
</dbReference>
<keyword evidence="5 9" id="KW-0808">Transferase</keyword>
<dbReference type="OrthoDB" id="196717at2759"/>
<evidence type="ECO:0000256" key="4">
    <source>
        <dbReference type="ARBA" id="ARBA00010441"/>
    </source>
</evidence>
<name>M2X6G7_GALSU</name>
<dbReference type="PANTHER" id="PTHR10414:SF37">
    <property type="entry name" value="BB IN A BOXCAR, ISOFORM C"/>
    <property type="match status" value="1"/>
</dbReference>
<dbReference type="Proteomes" id="UP000030680">
    <property type="component" value="Unassembled WGS sequence"/>
</dbReference>
<evidence type="ECO:0000256" key="7">
    <source>
        <dbReference type="ARBA" id="ARBA00023163"/>
    </source>
</evidence>
<sequence length="1063" mass="122114">MNWEILKYLKTFINYLQRIFRIISVLESILKSQCLIYVATHFRPADHQLKKGFVAWPERGPMVPPEEDSLPQRRRRLRNENGPIRNENLIQSKLDRVQGTQVPYSELKDLRKLASESFFLTSVKNSFILLTNLFLGSPQFTEEQLEALHRYRNFGEDHSLLYRYVFSHLYNTTVHLLPRWLAPNLITFIGLLFALFSHGVVLYYCADFDCDAPRVVYLFASASLFIYMLLDNLDGRQARRTNSSSPLGHLFDHGCDALNVTVSGLTFAAVVRLGRSLWAVFIIWVYGMLPFFFATLEEYFTGALVLRQFNGPNEGLILMQLFYLLTALNGSGFWKRRIFIFSISFPIEWNKFLILLAVPLCIPTVIGNYREIWRDATIKGKNVNQVKFRSILHSLPFVLFSICTFSWIAYSPILYSHLILFMWTCGSVFFALVTRLIVAHLTDSEYKSVFFIEAPLILGAINSIWGYLFKKQMFSDVVVLFAAFLFCLLMNGIRVCQIVGEITHSLGIYCFSLKKPRSLQTREKEYFSEFCWLDLALGFQKYKRRTIGFGSFDKRERCWDDEIHLRELSFTQGGVGCAVWDASILLCQWLYSQGRSKLQDKRVLELGSGTGGPGIIGARFAREIYLTDYTKEIVENLRYNLWLNCEDLESKGRQDMKLKLSSSAKVEHLDWNFPEQSRIAGNFDVIIGSELTYCEFHVLPLLKTVEFFMKPNGVFYEVLGESRAGVDFFVQESLARGFLVEKFPLSIDPAKYCKTNQRSGERDGTSVKEVYLRVLETTIEAARQEFEKSALHYTASAGLKELRSLWESKLTASEHELDFPVEFFCSNPAAVLRNQSSLQSYTTSLPQYGVPQYPWGSSTFTSGALGYERRAPVSGELQSLWNLQRYAGEPSFTSIQDESGPIRSRKDLSEFVQRGRAKDTESITMVSNEPTSSFTTVRSSKRGEDKRSFSPRQTNSLRKGYIADTSSNKRARVEKQERSPKEEDIKKDLKSEESLDSELSGSDTELVDSVDNEEEPDNYILAQHERIRKDNKRGKWKIPLLHGVAHILGHEYLFKSCSGELLW</sequence>
<keyword evidence="7" id="KW-0804">Transcription</keyword>
<dbReference type="Pfam" id="PF10294">
    <property type="entry name" value="Methyltransf_16"/>
    <property type="match status" value="1"/>
</dbReference>
<feature type="transmembrane region" description="Helical" evidence="11">
    <location>
        <begin position="349"/>
        <end position="369"/>
    </location>
</feature>
<evidence type="ECO:0000256" key="8">
    <source>
        <dbReference type="ARBA" id="ARBA00023242"/>
    </source>
</evidence>
<feature type="compositionally biased region" description="Basic and acidic residues" evidence="10">
    <location>
        <begin position="971"/>
        <end position="993"/>
    </location>
</feature>
<dbReference type="InterPro" id="IPR029063">
    <property type="entry name" value="SAM-dependent_MTases_sf"/>
</dbReference>
<feature type="transmembrane region" description="Helical" evidence="11">
    <location>
        <begin position="415"/>
        <end position="438"/>
    </location>
</feature>
<feature type="compositionally biased region" description="Acidic residues" evidence="10">
    <location>
        <begin position="1005"/>
        <end position="1017"/>
    </location>
</feature>
<dbReference type="Gene3D" id="2.30.18.10">
    <property type="entry name" value="Transcription factor IIA (TFIIA), beta-barrel domain"/>
    <property type="match status" value="1"/>
</dbReference>
<evidence type="ECO:0000256" key="6">
    <source>
        <dbReference type="ARBA" id="ARBA00023136"/>
    </source>
</evidence>
<keyword evidence="11" id="KW-0812">Transmembrane</keyword>
<dbReference type="InterPro" id="IPR009088">
    <property type="entry name" value="TFIIA_b-brl"/>
</dbReference>
<keyword evidence="6 11" id="KW-0472">Membrane</keyword>
<dbReference type="InterPro" id="IPR004855">
    <property type="entry name" value="TFIIA_asu/bsu"/>
</dbReference>
<feature type="compositionally biased region" description="Polar residues" evidence="10">
    <location>
        <begin position="922"/>
        <end position="938"/>
    </location>
</feature>
<dbReference type="eggNOG" id="KOG2793">
    <property type="taxonomic scope" value="Eukaryota"/>
</dbReference>
<dbReference type="EMBL" id="KB454488">
    <property type="protein sequence ID" value="EME32110.1"/>
    <property type="molecule type" value="Genomic_DNA"/>
</dbReference>
<organism evidence="12 13">
    <name type="scientific">Galdieria sulphuraria</name>
    <name type="common">Red alga</name>
    <dbReference type="NCBI Taxonomy" id="130081"/>
    <lineage>
        <taxon>Eukaryota</taxon>
        <taxon>Rhodophyta</taxon>
        <taxon>Bangiophyceae</taxon>
        <taxon>Galdieriales</taxon>
        <taxon>Galdieriaceae</taxon>
        <taxon>Galdieria</taxon>
    </lineage>
</organism>
<proteinExistence type="inferred from homology"/>
<dbReference type="Pfam" id="PF01066">
    <property type="entry name" value="CDP-OH_P_transf"/>
    <property type="match status" value="1"/>
</dbReference>
<gene>
    <name evidence="12" type="ORF">Gasu_08520</name>
</gene>
<evidence type="ECO:0000256" key="9">
    <source>
        <dbReference type="RuleBase" id="RU003750"/>
    </source>
</evidence>
<evidence type="ECO:0000313" key="13">
    <source>
        <dbReference type="Proteomes" id="UP000030680"/>
    </source>
</evidence>
<dbReference type="SUPFAM" id="SSF50784">
    <property type="entry name" value="Transcription factor IIA (TFIIA), beta-barrel domain"/>
    <property type="match status" value="1"/>
</dbReference>
<feature type="transmembrane region" description="Helical" evidence="11">
    <location>
        <begin position="390"/>
        <end position="409"/>
    </location>
</feature>
<dbReference type="InterPro" id="IPR043130">
    <property type="entry name" value="CDP-OH_PTrfase_TM_dom"/>
</dbReference>
<dbReference type="Gene3D" id="3.40.50.150">
    <property type="entry name" value="Vaccinia Virus protein VP39"/>
    <property type="match status" value="1"/>
</dbReference>
<dbReference type="STRING" id="130081.M2X6G7"/>
<feature type="transmembrane region" description="Helical" evidence="11">
    <location>
        <begin position="316"/>
        <end position="334"/>
    </location>
</feature>
<dbReference type="SMART" id="SM01371">
    <property type="entry name" value="TFIIA"/>
    <property type="match status" value="1"/>
</dbReference>
<dbReference type="InterPro" id="IPR000462">
    <property type="entry name" value="CDP-OH_P_trans"/>
</dbReference>
<dbReference type="GO" id="GO:0004307">
    <property type="term" value="F:ethanolaminephosphotransferase activity"/>
    <property type="evidence" value="ECO:0007669"/>
    <property type="project" value="UniProtKB-EC"/>
</dbReference>
<evidence type="ECO:0000256" key="11">
    <source>
        <dbReference type="SAM" id="Phobius"/>
    </source>
</evidence>
<dbReference type="EC" id="2.7.8.1" evidence="12"/>
<dbReference type="InterPro" id="IPR014472">
    <property type="entry name" value="CHOPT"/>
</dbReference>
<feature type="region of interest" description="Disordered" evidence="10">
    <location>
        <begin position="913"/>
        <end position="1017"/>
    </location>
</feature>
<dbReference type="InterPro" id="IPR048254">
    <property type="entry name" value="CDP_ALCOHOL_P_TRANSF_CS"/>
</dbReference>
<feature type="transmembrane region" description="Helical" evidence="11">
    <location>
        <begin position="474"/>
        <end position="493"/>
    </location>
</feature>
<accession>M2X6G7</accession>
<reference evidence="13" key="1">
    <citation type="journal article" date="2013" name="Science">
        <title>Gene transfer from bacteria and archaea facilitated evolution of an extremophilic eukaryote.</title>
        <authorList>
            <person name="Schonknecht G."/>
            <person name="Chen W.H."/>
            <person name="Ternes C.M."/>
            <person name="Barbier G.G."/>
            <person name="Shrestha R.P."/>
            <person name="Stanke M."/>
            <person name="Brautigam A."/>
            <person name="Baker B.J."/>
            <person name="Banfield J.F."/>
            <person name="Garavito R.M."/>
            <person name="Carr K."/>
            <person name="Wilkerson C."/>
            <person name="Rensing S.A."/>
            <person name="Gagneul D."/>
            <person name="Dickenson N.E."/>
            <person name="Oesterhelt C."/>
            <person name="Lercher M.J."/>
            <person name="Weber A.P."/>
        </authorList>
    </citation>
    <scope>NUCLEOTIDE SEQUENCE [LARGE SCALE GENOMIC DNA]</scope>
    <source>
        <strain evidence="13">074W</strain>
    </source>
</reference>
<keyword evidence="8" id="KW-0539">Nucleus</keyword>
<dbReference type="GO" id="GO:0006367">
    <property type="term" value="P:transcription initiation at RNA polymerase II promoter"/>
    <property type="evidence" value="ECO:0007669"/>
    <property type="project" value="InterPro"/>
</dbReference>
<dbReference type="GO" id="GO:0016020">
    <property type="term" value="C:membrane"/>
    <property type="evidence" value="ECO:0007669"/>
    <property type="project" value="UniProtKB-SubCell"/>
</dbReference>
<evidence type="ECO:0000256" key="2">
    <source>
        <dbReference type="ARBA" id="ARBA00004370"/>
    </source>
</evidence>
<dbReference type="CDD" id="cd02440">
    <property type="entry name" value="AdoMet_MTases"/>
    <property type="match status" value="1"/>
</dbReference>
<dbReference type="Gramene" id="EME32110">
    <property type="protein sequence ID" value="EME32110"/>
    <property type="gene ID" value="Gasu_08520"/>
</dbReference>
<evidence type="ECO:0000256" key="3">
    <source>
        <dbReference type="ARBA" id="ARBA00010059"/>
    </source>
</evidence>
<dbReference type="GO" id="GO:0008654">
    <property type="term" value="P:phospholipid biosynthetic process"/>
    <property type="evidence" value="ECO:0007669"/>
    <property type="project" value="InterPro"/>
</dbReference>
<dbReference type="RefSeq" id="XP_005708630.1">
    <property type="nucleotide sequence ID" value="XM_005708573.1"/>
</dbReference>
<dbReference type="eggNOG" id="KOG2877">
    <property type="taxonomic scope" value="Eukaryota"/>
</dbReference>
<evidence type="ECO:0000256" key="5">
    <source>
        <dbReference type="ARBA" id="ARBA00022679"/>
    </source>
</evidence>
<keyword evidence="11" id="KW-1133">Transmembrane helix</keyword>
<feature type="transmembrane region" description="Helical" evidence="11">
    <location>
        <begin position="277"/>
        <end position="296"/>
    </location>
</feature>
<evidence type="ECO:0000256" key="1">
    <source>
        <dbReference type="ARBA" id="ARBA00004123"/>
    </source>
</evidence>
<keyword evidence="13" id="KW-1185">Reference proteome</keyword>
<dbReference type="AlphaFoldDB" id="M2X6G7"/>
<comment type="similarity">
    <text evidence="3">Belongs to the TFIIA subunit 1 family.</text>
</comment>
<dbReference type="GeneID" id="17090709"/>
<comment type="subcellular location">
    <subcellularLocation>
        <location evidence="2">Membrane</location>
    </subcellularLocation>
    <subcellularLocation>
        <location evidence="1">Nucleus</location>
    </subcellularLocation>
</comment>
<dbReference type="PROSITE" id="PS00379">
    <property type="entry name" value="CDP_ALCOHOL_P_TRANSF"/>
    <property type="match status" value="1"/>
</dbReference>
<feature type="transmembrane region" description="Helical" evidence="11">
    <location>
        <begin position="185"/>
        <end position="206"/>
    </location>
</feature>
<dbReference type="PANTHER" id="PTHR10414">
    <property type="entry name" value="ETHANOLAMINEPHOSPHOTRANSFERASE"/>
    <property type="match status" value="1"/>
</dbReference>
<dbReference type="Gene3D" id="1.10.287.100">
    <property type="match status" value="1"/>
</dbReference>
<protein>
    <submittedName>
        <fullName evidence="12">Ethanolaminephosphotransferase</fullName>
        <ecNumber evidence="12">2.7.8.1</ecNumber>
    </submittedName>
</protein>
<dbReference type="KEGG" id="gsl:Gasu_08520"/>
<evidence type="ECO:0000313" key="12">
    <source>
        <dbReference type="EMBL" id="EME32110.1"/>
    </source>
</evidence>